<reference evidence="1" key="1">
    <citation type="submission" date="2022-08" db="EMBL/GenBank/DDBJ databases">
        <title>Genome Sequence of Lecanicillium fungicola.</title>
        <authorList>
            <person name="Buettner E."/>
        </authorList>
    </citation>
    <scope>NUCLEOTIDE SEQUENCE</scope>
    <source>
        <strain evidence="1">Babe33</strain>
    </source>
</reference>
<evidence type="ECO:0000313" key="1">
    <source>
        <dbReference type="EMBL" id="KAJ2971719.1"/>
    </source>
</evidence>
<proteinExistence type="predicted"/>
<protein>
    <submittedName>
        <fullName evidence="1">Uncharacterized protein</fullName>
    </submittedName>
</protein>
<organism evidence="1 2">
    <name type="scientific">Zarea fungicola</name>
    <dbReference type="NCBI Taxonomy" id="93591"/>
    <lineage>
        <taxon>Eukaryota</taxon>
        <taxon>Fungi</taxon>
        <taxon>Dikarya</taxon>
        <taxon>Ascomycota</taxon>
        <taxon>Pezizomycotina</taxon>
        <taxon>Sordariomycetes</taxon>
        <taxon>Hypocreomycetidae</taxon>
        <taxon>Hypocreales</taxon>
        <taxon>Cordycipitaceae</taxon>
        <taxon>Zarea</taxon>
    </lineage>
</organism>
<gene>
    <name evidence="1" type="ORF">NQ176_g7551</name>
</gene>
<sequence length="964" mass="105870">MEHTRDEHELHDNLIPSSWQRDAHEDVGRSSYGQGPQGEEMHIDEGAPLHQVPGYDDDDEEDEDQDITGPGKLPFRSRRYDLVPDDEAYRYNNESLQAAISSDRRDFSSAQPSPYLPPDSEQLLPRSGPKGKLWTPWWLTKISLLMFTAIFTLLLVGTVLVYYFSHLSNGFGAQTEANHYLWRCLPTAVLVLLAIGWRQVDYCAKILMAWSDMSKGLTAPERSVFLDYVTPALPIGFYRAVRNHHWPVVLTSLSYMLLIGTMLFSTGLFLLEDSSVSERRNDIKVMSQFKLAPDADAKNFWNVGPGAAQLYNAVNFQGLHYPAGTSEDAVVADLQIPQNRDTATNTNYSVSVDSLGFDLACEQLPITNATKTSISGKSMLGQYFVTDVSTSDCAIKGIPVAGGPDHYKYNDPNATQNYQAQFQVYPCNTGWDFSRAEAKPDDPSAAKVFDPTADQRVFLSVTDIEISPYDKSLNAPTYMYVNKITAFLCKPSYGMGSATVSRPNAINGAAQVSNQQKGADLKPIDGVTSGGVAMAVHASASSLYLGTGGKDYALSEMVPTFFQFMTMKAKTDTIGAFTDPDMLKNTATSVYKGMAAQTMHLLARQPSEKAVEGTIVYPGQKLVAYLISTIFMSVFLGLSAIMSFALVFIAPRAVVPHRPGSLASMASIMATSPLLRQVVAGAGKSSASGLRQQLNEFRYKTVISSTPSSFRLDAIRQNETEAIRADRKAISKSSWWHPTASHWWFLALTLIIPLAMIGALEGIQRISDKNEGFLSVNNSGATILTTFVPAAVLLVFASMYGKFATMAAVFAPFTALRKGRASAGRTMHFNVLGRSLPVAFFRSVKAWHFAVAILLIGNFVAAFLSIVVSSLYSVVEYDRPEDMTIHRMDNFKLENAKLALQDNHATSMDSLIRYAGLNYSQWTWEGLAFPKFAQNEFPIGQLLGDAPLVAKAGSGRLRQASLSE</sequence>
<dbReference type="Proteomes" id="UP001143910">
    <property type="component" value="Unassembled WGS sequence"/>
</dbReference>
<name>A0ACC1MYL2_9HYPO</name>
<comment type="caution">
    <text evidence="1">The sequence shown here is derived from an EMBL/GenBank/DDBJ whole genome shotgun (WGS) entry which is preliminary data.</text>
</comment>
<keyword evidence="2" id="KW-1185">Reference proteome</keyword>
<evidence type="ECO:0000313" key="2">
    <source>
        <dbReference type="Proteomes" id="UP001143910"/>
    </source>
</evidence>
<accession>A0ACC1MYL2</accession>
<dbReference type="EMBL" id="JANJQO010001286">
    <property type="protein sequence ID" value="KAJ2971719.1"/>
    <property type="molecule type" value="Genomic_DNA"/>
</dbReference>